<dbReference type="EMBL" id="CP036422">
    <property type="protein sequence ID" value="QFU74316.1"/>
    <property type="molecule type" value="Genomic_DNA"/>
</dbReference>
<sequence length="388" mass="42604">MKVLHIGKYYPPFKGGMETYLQGLVQALAKRGIEVQVLVHHAKTLRRSSVEPDVTGPDAVSVTRAAILGRLLFTPISPVFPLLVWRLLKDHPPDVLHVHLPNVSAFWLLLVPGAKRVPWVIHWHSDVPLDAASKGIRWFAGLYARLERLLLRQASAVIATSPPYLESSRALQPFAQKCHMVPLGIDQYRLWRLVAPDPVSVSGAQFSVLLVGRLSYYKGFDVAIRAIASLPGVKLNIVGEGDQWGLLHALVDELGLSERVTFFGALNDKELAQQLHACDCLCLPSVERTEAFGMVLLEAMSYRKATIVSDVPGSGMGWVVEDGVTGIKVPPGDRQALIKAIAWLRENAQEMVRMGAEGERRGSEVFTIVASAEAVQSLYVEVVACEDS</sequence>
<proteinExistence type="predicted"/>
<dbReference type="Pfam" id="PF13579">
    <property type="entry name" value="Glyco_trans_4_4"/>
    <property type="match status" value="1"/>
</dbReference>
<accession>A0A5P9NFN0</accession>
<name>A0A5P9NFN0_9GAMM</name>
<dbReference type="AlphaFoldDB" id="A0A5P9NFN0"/>
<evidence type="ECO:0000313" key="3">
    <source>
        <dbReference type="EMBL" id="QFU74316.1"/>
    </source>
</evidence>
<dbReference type="InterPro" id="IPR001296">
    <property type="entry name" value="Glyco_trans_1"/>
</dbReference>
<dbReference type="RefSeq" id="WP_152660427.1">
    <property type="nucleotide sequence ID" value="NZ_CP036422.1"/>
</dbReference>
<dbReference type="Gene3D" id="3.40.50.2000">
    <property type="entry name" value="Glycogen Phosphorylase B"/>
    <property type="match status" value="2"/>
</dbReference>
<dbReference type="GO" id="GO:0016757">
    <property type="term" value="F:glycosyltransferase activity"/>
    <property type="evidence" value="ECO:0007669"/>
    <property type="project" value="InterPro"/>
</dbReference>
<evidence type="ECO:0000313" key="4">
    <source>
        <dbReference type="Proteomes" id="UP000326287"/>
    </source>
</evidence>
<evidence type="ECO:0000259" key="1">
    <source>
        <dbReference type="Pfam" id="PF00534"/>
    </source>
</evidence>
<keyword evidence="3" id="KW-0808">Transferase</keyword>
<dbReference type="PANTHER" id="PTHR45947:SF3">
    <property type="entry name" value="SULFOQUINOVOSYL TRANSFERASE SQD2"/>
    <property type="match status" value="1"/>
</dbReference>
<dbReference type="Proteomes" id="UP000326287">
    <property type="component" value="Chromosome"/>
</dbReference>
<dbReference type="InterPro" id="IPR028098">
    <property type="entry name" value="Glyco_trans_4-like_N"/>
</dbReference>
<feature type="domain" description="Glycosyltransferase subfamily 4-like N-terminal" evidence="2">
    <location>
        <begin position="15"/>
        <end position="184"/>
    </location>
</feature>
<dbReference type="SUPFAM" id="SSF53756">
    <property type="entry name" value="UDP-Glycosyltransferase/glycogen phosphorylase"/>
    <property type="match status" value="1"/>
</dbReference>
<dbReference type="KEGG" id="halc:EY643_00885"/>
<protein>
    <submittedName>
        <fullName evidence="3">Glycosyltransferase</fullName>
    </submittedName>
</protein>
<gene>
    <name evidence="3" type="ORF">EY643_00885</name>
</gene>
<organism evidence="3 4">
    <name type="scientific">Halioglobus maricola</name>
    <dbReference type="NCBI Taxonomy" id="2601894"/>
    <lineage>
        <taxon>Bacteria</taxon>
        <taxon>Pseudomonadati</taxon>
        <taxon>Pseudomonadota</taxon>
        <taxon>Gammaproteobacteria</taxon>
        <taxon>Cellvibrionales</taxon>
        <taxon>Halieaceae</taxon>
        <taxon>Halioglobus</taxon>
    </lineage>
</organism>
<keyword evidence="4" id="KW-1185">Reference proteome</keyword>
<dbReference type="PANTHER" id="PTHR45947">
    <property type="entry name" value="SULFOQUINOVOSYL TRANSFERASE SQD2"/>
    <property type="match status" value="1"/>
</dbReference>
<dbReference type="InterPro" id="IPR050194">
    <property type="entry name" value="Glycosyltransferase_grp1"/>
</dbReference>
<reference evidence="3 4" key="1">
    <citation type="submission" date="2019-02" db="EMBL/GenBank/DDBJ databases">
        <authorList>
            <person name="Li S.-H."/>
        </authorList>
    </citation>
    <scope>NUCLEOTIDE SEQUENCE [LARGE SCALE GENOMIC DNA]</scope>
    <source>
        <strain evidence="3 4">IMCC14385</strain>
    </source>
</reference>
<dbReference type="Pfam" id="PF00534">
    <property type="entry name" value="Glycos_transf_1"/>
    <property type="match status" value="1"/>
</dbReference>
<feature type="domain" description="Glycosyl transferase family 1" evidence="1">
    <location>
        <begin position="206"/>
        <end position="360"/>
    </location>
</feature>
<dbReference type="OrthoDB" id="9802525at2"/>
<evidence type="ECO:0000259" key="2">
    <source>
        <dbReference type="Pfam" id="PF13579"/>
    </source>
</evidence>